<feature type="region of interest" description="Disordered" evidence="1">
    <location>
        <begin position="74"/>
        <end position="94"/>
    </location>
</feature>
<organism evidence="2 3">
    <name type="scientific">Ooceraea biroi</name>
    <name type="common">Clonal raider ant</name>
    <name type="synonym">Cerapachys biroi</name>
    <dbReference type="NCBI Taxonomy" id="2015173"/>
    <lineage>
        <taxon>Eukaryota</taxon>
        <taxon>Metazoa</taxon>
        <taxon>Ecdysozoa</taxon>
        <taxon>Arthropoda</taxon>
        <taxon>Hexapoda</taxon>
        <taxon>Insecta</taxon>
        <taxon>Pterygota</taxon>
        <taxon>Neoptera</taxon>
        <taxon>Endopterygota</taxon>
        <taxon>Hymenoptera</taxon>
        <taxon>Apocrita</taxon>
        <taxon>Aculeata</taxon>
        <taxon>Formicoidea</taxon>
        <taxon>Formicidae</taxon>
        <taxon>Dorylinae</taxon>
        <taxon>Ooceraea</taxon>
    </lineage>
</organism>
<name>A0A3L8E406_OOCBI</name>
<evidence type="ECO:0000313" key="2">
    <source>
        <dbReference type="EMBL" id="RLU27387.1"/>
    </source>
</evidence>
<reference evidence="2 3" key="1">
    <citation type="journal article" date="2018" name="Genome Res.">
        <title>The genomic architecture and molecular evolution of ant odorant receptors.</title>
        <authorList>
            <person name="McKenzie S.K."/>
            <person name="Kronauer D.J.C."/>
        </authorList>
    </citation>
    <scope>NUCLEOTIDE SEQUENCE [LARGE SCALE GENOMIC DNA]</scope>
    <source>
        <strain evidence="2">Clonal line C1</strain>
    </source>
</reference>
<proteinExistence type="predicted"/>
<comment type="caution">
    <text evidence="2">The sequence shown here is derived from an EMBL/GenBank/DDBJ whole genome shotgun (WGS) entry which is preliminary data.</text>
</comment>
<gene>
    <name evidence="2" type="ORF">DMN91_001191</name>
</gene>
<evidence type="ECO:0000256" key="1">
    <source>
        <dbReference type="SAM" id="MobiDB-lite"/>
    </source>
</evidence>
<sequence>MKSRMSYREKYDQTYYESYGFPEILRRQTISLPSLRNPAKNPLHCTDQMYKRDRVHHNFSKKLWNHLTKKIDGMKGSNFQSRPTTRAVHPRESPALYRPSRERHERLFEMCDVNNEDEESGESALLLPMKIGQVISILRCHDMR</sequence>
<evidence type="ECO:0000313" key="3">
    <source>
        <dbReference type="Proteomes" id="UP000279307"/>
    </source>
</evidence>
<accession>A0A3L8E406</accession>
<protein>
    <submittedName>
        <fullName evidence="2">Uncharacterized protein</fullName>
    </submittedName>
</protein>
<dbReference type="EMBL" id="QOIP01000001">
    <property type="protein sequence ID" value="RLU27387.1"/>
    <property type="molecule type" value="Genomic_DNA"/>
</dbReference>
<dbReference type="Proteomes" id="UP000279307">
    <property type="component" value="Chromosome 1"/>
</dbReference>
<dbReference type="AlphaFoldDB" id="A0A3L8E406"/>